<dbReference type="AlphaFoldDB" id="A0A1S6IVQ3"/>
<evidence type="ECO:0000313" key="2">
    <source>
        <dbReference type="EMBL" id="AQS58851.1"/>
    </source>
</evidence>
<organism evidence="2 3">
    <name type="scientific">Desulforamulus ferrireducens</name>
    <dbReference type="NCBI Taxonomy" id="1833852"/>
    <lineage>
        <taxon>Bacteria</taxon>
        <taxon>Bacillati</taxon>
        <taxon>Bacillota</taxon>
        <taxon>Clostridia</taxon>
        <taxon>Eubacteriales</taxon>
        <taxon>Peptococcaceae</taxon>
        <taxon>Desulforamulus</taxon>
    </lineage>
</organism>
<dbReference type="Proteomes" id="UP000189464">
    <property type="component" value="Chromosome"/>
</dbReference>
<dbReference type="OrthoDB" id="9813328at2"/>
<evidence type="ECO:0000313" key="3">
    <source>
        <dbReference type="Proteomes" id="UP000189464"/>
    </source>
</evidence>
<sequence>MARVLRWPGKMPVDNHDEPRQQGLLGWLKTLFSSKAKTPDKGLAGEWKVAKALADYLDDRWTVANNLKISLSTGKAQIDHLLFGPEAIYCIETKNWHSASCNAKEEWFRLQGRLWIPQDSPVEQNKRKVEQLRKLLQQQDINIKVENIIVFANPGKFDFHQAKWPREAQVFGLPGLITYLKQMGDAETGWAENKQPSPETILALIR</sequence>
<dbReference type="EMBL" id="CP019698">
    <property type="protein sequence ID" value="AQS58851.1"/>
    <property type="molecule type" value="Genomic_DNA"/>
</dbReference>
<dbReference type="KEGG" id="dfg:B0537_06990"/>
<reference evidence="2 3" key="1">
    <citation type="journal article" date="2016" name="Int. J. Syst. Evol. Microbiol.">
        <title>Desulfotomaculum ferrireducens sp. nov., a moderately thermophilic sulfate-reducing and dissimilatory Fe(III)-reducing bacterium isolated from compost.</title>
        <authorList>
            <person name="Yang G."/>
            <person name="Guo J."/>
            <person name="Zhuang L."/>
            <person name="Yuan Y."/>
            <person name="Zhou S."/>
        </authorList>
    </citation>
    <scope>NUCLEOTIDE SEQUENCE [LARGE SCALE GENOMIC DNA]</scope>
    <source>
        <strain evidence="2 3">GSS09</strain>
    </source>
</reference>
<feature type="domain" description="NERD" evidence="1">
    <location>
        <begin position="41"/>
        <end position="155"/>
    </location>
</feature>
<gene>
    <name evidence="2" type="ORF">B0537_06990</name>
</gene>
<keyword evidence="3" id="KW-1185">Reference proteome</keyword>
<accession>A0A1S6IVQ3</accession>
<proteinExistence type="predicted"/>
<dbReference type="InterPro" id="IPR011528">
    <property type="entry name" value="NERD"/>
</dbReference>
<protein>
    <recommendedName>
        <fullName evidence="1">NERD domain-containing protein</fullName>
    </recommendedName>
</protein>
<evidence type="ECO:0000259" key="1">
    <source>
        <dbReference type="PROSITE" id="PS50965"/>
    </source>
</evidence>
<dbReference type="STRING" id="1833852.B0537_06990"/>
<dbReference type="Pfam" id="PF08378">
    <property type="entry name" value="NERD"/>
    <property type="match status" value="1"/>
</dbReference>
<name>A0A1S6IVQ3_9FIRM</name>
<dbReference type="PROSITE" id="PS50965">
    <property type="entry name" value="NERD"/>
    <property type="match status" value="1"/>
</dbReference>
<dbReference type="RefSeq" id="WP_077713877.1">
    <property type="nucleotide sequence ID" value="NZ_CP019698.1"/>
</dbReference>